<dbReference type="GeneID" id="109127938"/>
<reference evidence="2" key="2">
    <citation type="submission" date="2025-08" db="UniProtKB">
        <authorList>
            <consortium name="RefSeq"/>
        </authorList>
    </citation>
    <scope>IDENTIFICATION</scope>
    <source>
        <tissue evidence="2">Leaf</tissue>
    </source>
</reference>
<evidence type="ECO:0000313" key="2">
    <source>
        <dbReference type="RefSeq" id="XP_019089096.1"/>
    </source>
</evidence>
<evidence type="ECO:0000313" key="1">
    <source>
        <dbReference type="Proteomes" id="UP000694864"/>
    </source>
</evidence>
<protein>
    <submittedName>
        <fullName evidence="2">Uncharacterized protein LOC109127938</fullName>
    </submittedName>
</protein>
<keyword evidence="1" id="KW-1185">Reference proteome</keyword>
<name>A0ABM1QQQ8_CAMSA</name>
<gene>
    <name evidence="2" type="primary">LOC109127938</name>
</gene>
<reference evidence="1" key="1">
    <citation type="journal article" date="2014" name="Nat. Commun.">
        <title>The emerging biofuel crop Camelina sativa retains a highly undifferentiated hexaploid genome structure.</title>
        <authorList>
            <person name="Kagale S."/>
            <person name="Koh C."/>
            <person name="Nixon J."/>
            <person name="Bollina V."/>
            <person name="Clarke W.E."/>
            <person name="Tuteja R."/>
            <person name="Spillane C."/>
            <person name="Robinson S.J."/>
            <person name="Links M.G."/>
            <person name="Clarke C."/>
            <person name="Higgins E.E."/>
            <person name="Huebert T."/>
            <person name="Sharpe A.G."/>
            <person name="Parkin I.A."/>
        </authorList>
    </citation>
    <scope>NUCLEOTIDE SEQUENCE [LARGE SCALE GENOMIC DNA]</scope>
    <source>
        <strain evidence="1">cv. DH55</strain>
    </source>
</reference>
<proteinExistence type="predicted"/>
<dbReference type="Proteomes" id="UP000694864">
    <property type="component" value="Chromosome 12"/>
</dbReference>
<sequence>MDQAITSLEVRFEQFQGFGCFRGEKFFKIKAHKKLSTLDYVSRSIEWFGIDIHRARTS</sequence>
<dbReference type="RefSeq" id="XP_019089096.1">
    <property type="nucleotide sequence ID" value="XM_019233551.1"/>
</dbReference>
<organism evidence="1 2">
    <name type="scientific">Camelina sativa</name>
    <name type="common">False flax</name>
    <name type="synonym">Myagrum sativum</name>
    <dbReference type="NCBI Taxonomy" id="90675"/>
    <lineage>
        <taxon>Eukaryota</taxon>
        <taxon>Viridiplantae</taxon>
        <taxon>Streptophyta</taxon>
        <taxon>Embryophyta</taxon>
        <taxon>Tracheophyta</taxon>
        <taxon>Spermatophyta</taxon>
        <taxon>Magnoliopsida</taxon>
        <taxon>eudicotyledons</taxon>
        <taxon>Gunneridae</taxon>
        <taxon>Pentapetalae</taxon>
        <taxon>rosids</taxon>
        <taxon>malvids</taxon>
        <taxon>Brassicales</taxon>
        <taxon>Brassicaceae</taxon>
        <taxon>Camelineae</taxon>
        <taxon>Camelina</taxon>
    </lineage>
</organism>
<accession>A0ABM1QQQ8</accession>